<dbReference type="EMBL" id="CM042883">
    <property type="protein sequence ID" value="KAI4376655.1"/>
    <property type="molecule type" value="Genomic_DNA"/>
</dbReference>
<keyword evidence="2" id="KW-1185">Reference proteome</keyword>
<evidence type="ECO:0000313" key="2">
    <source>
        <dbReference type="Proteomes" id="UP001057402"/>
    </source>
</evidence>
<protein>
    <submittedName>
        <fullName evidence="1">Uncharacterized protein</fullName>
    </submittedName>
</protein>
<sequence length="80" mass="8726">MLFGKKLTYRSRGYGASLPVIPMKLAVNLLPSLMKSSSLPKNYLSRGIAVAPKMIAAVQVPRRKQTPSASSLLILILWVS</sequence>
<proteinExistence type="predicted"/>
<comment type="caution">
    <text evidence="1">The sequence shown here is derived from an EMBL/GenBank/DDBJ whole genome shotgun (WGS) entry which is preliminary data.</text>
</comment>
<organism evidence="1 2">
    <name type="scientific">Melastoma candidum</name>
    <dbReference type="NCBI Taxonomy" id="119954"/>
    <lineage>
        <taxon>Eukaryota</taxon>
        <taxon>Viridiplantae</taxon>
        <taxon>Streptophyta</taxon>
        <taxon>Embryophyta</taxon>
        <taxon>Tracheophyta</taxon>
        <taxon>Spermatophyta</taxon>
        <taxon>Magnoliopsida</taxon>
        <taxon>eudicotyledons</taxon>
        <taxon>Gunneridae</taxon>
        <taxon>Pentapetalae</taxon>
        <taxon>rosids</taxon>
        <taxon>malvids</taxon>
        <taxon>Myrtales</taxon>
        <taxon>Melastomataceae</taxon>
        <taxon>Melastomatoideae</taxon>
        <taxon>Melastomateae</taxon>
        <taxon>Melastoma</taxon>
    </lineage>
</organism>
<reference evidence="2" key="1">
    <citation type="journal article" date="2023" name="Front. Plant Sci.">
        <title>Chromosomal-level genome assembly of Melastoma candidum provides insights into trichome evolution.</title>
        <authorList>
            <person name="Zhong Y."/>
            <person name="Wu W."/>
            <person name="Sun C."/>
            <person name="Zou P."/>
            <person name="Liu Y."/>
            <person name="Dai S."/>
            <person name="Zhou R."/>
        </authorList>
    </citation>
    <scope>NUCLEOTIDE SEQUENCE [LARGE SCALE GENOMIC DNA]</scope>
</reference>
<dbReference type="Proteomes" id="UP001057402">
    <property type="component" value="Chromosome 4"/>
</dbReference>
<name>A0ACB9RD66_9MYRT</name>
<evidence type="ECO:0000313" key="1">
    <source>
        <dbReference type="EMBL" id="KAI4376655.1"/>
    </source>
</evidence>
<gene>
    <name evidence="1" type="ORF">MLD38_014393</name>
</gene>
<accession>A0ACB9RD66</accession>